<dbReference type="EMBL" id="JADNRY010000394">
    <property type="protein sequence ID" value="KAF9058345.1"/>
    <property type="molecule type" value="Genomic_DNA"/>
</dbReference>
<keyword evidence="2" id="KW-1185">Reference proteome</keyword>
<gene>
    <name evidence="1" type="ORF">BDP27DRAFT_1432996</name>
</gene>
<organism evidence="1 2">
    <name type="scientific">Rhodocollybia butyracea</name>
    <dbReference type="NCBI Taxonomy" id="206335"/>
    <lineage>
        <taxon>Eukaryota</taxon>
        <taxon>Fungi</taxon>
        <taxon>Dikarya</taxon>
        <taxon>Basidiomycota</taxon>
        <taxon>Agaricomycotina</taxon>
        <taxon>Agaricomycetes</taxon>
        <taxon>Agaricomycetidae</taxon>
        <taxon>Agaricales</taxon>
        <taxon>Marasmiineae</taxon>
        <taxon>Omphalotaceae</taxon>
        <taxon>Rhodocollybia</taxon>
    </lineage>
</organism>
<sequence length="298" mass="33223">MAGVTMTWRELLDYRPTSAPRFSDPSASVDTTPFTYTDSPSPNNFLRQSGTDSGVDIVTRIIADFRSYLQAKGILDDNVPNIVLCRIEDFQVDLAESGIRSGKDVEGVFYAWFTCARWITRELFTLVGGQGAVRVEKVDPFPNLSNRAADIYTTLDEVVVAATSVESKRPNVLSNHLNDIMTDHTYRSHQHADALNKLFLQTKVNAPAQVGFFFDGLGVSFMEICELELDHWAAVISPIYRTLPNLPTLPASLSTYLTALDAIPFLPVLIYLLLPNTTRTEPERPEICNRVLVTDETT</sequence>
<reference evidence="1" key="1">
    <citation type="submission" date="2020-11" db="EMBL/GenBank/DDBJ databases">
        <authorList>
            <consortium name="DOE Joint Genome Institute"/>
            <person name="Ahrendt S."/>
            <person name="Riley R."/>
            <person name="Andreopoulos W."/>
            <person name="Labutti K."/>
            <person name="Pangilinan J."/>
            <person name="Ruiz-Duenas F.J."/>
            <person name="Barrasa J.M."/>
            <person name="Sanchez-Garcia M."/>
            <person name="Camarero S."/>
            <person name="Miyauchi S."/>
            <person name="Serrano A."/>
            <person name="Linde D."/>
            <person name="Babiker R."/>
            <person name="Drula E."/>
            <person name="Ayuso-Fernandez I."/>
            <person name="Pacheco R."/>
            <person name="Padilla G."/>
            <person name="Ferreira P."/>
            <person name="Barriuso J."/>
            <person name="Kellner H."/>
            <person name="Castanera R."/>
            <person name="Alfaro M."/>
            <person name="Ramirez L."/>
            <person name="Pisabarro A.G."/>
            <person name="Kuo A."/>
            <person name="Tritt A."/>
            <person name="Lipzen A."/>
            <person name="He G."/>
            <person name="Yan M."/>
            <person name="Ng V."/>
            <person name="Cullen D."/>
            <person name="Martin F."/>
            <person name="Rosso M.-N."/>
            <person name="Henrissat B."/>
            <person name="Hibbett D."/>
            <person name="Martinez A.T."/>
            <person name="Grigoriev I.V."/>
        </authorList>
    </citation>
    <scope>NUCLEOTIDE SEQUENCE</scope>
    <source>
        <strain evidence="1">AH 40177</strain>
    </source>
</reference>
<protein>
    <submittedName>
        <fullName evidence="1">Uncharacterized protein</fullName>
    </submittedName>
</protein>
<evidence type="ECO:0000313" key="1">
    <source>
        <dbReference type="EMBL" id="KAF9058345.1"/>
    </source>
</evidence>
<comment type="caution">
    <text evidence="1">The sequence shown here is derived from an EMBL/GenBank/DDBJ whole genome shotgun (WGS) entry which is preliminary data.</text>
</comment>
<dbReference type="Proteomes" id="UP000772434">
    <property type="component" value="Unassembled WGS sequence"/>
</dbReference>
<dbReference type="AlphaFoldDB" id="A0A9P5PA11"/>
<proteinExistence type="predicted"/>
<name>A0A9P5PA11_9AGAR</name>
<accession>A0A9P5PA11</accession>
<evidence type="ECO:0000313" key="2">
    <source>
        <dbReference type="Proteomes" id="UP000772434"/>
    </source>
</evidence>